<name>A0A6I2RPT6_FLAPL</name>
<protein>
    <recommendedName>
        <fullName evidence="1">Large polyvalent protein associated domain-containing protein</fullName>
    </recommendedName>
</protein>
<dbReference type="InterPro" id="IPR040809">
    <property type="entry name" value="LPD28"/>
</dbReference>
<dbReference type="Pfam" id="PF18843">
    <property type="entry name" value="LPD28"/>
    <property type="match status" value="1"/>
</dbReference>
<proteinExistence type="predicted"/>
<dbReference type="Proteomes" id="UP000429811">
    <property type="component" value="Unassembled WGS sequence"/>
</dbReference>
<organism evidence="2 3">
    <name type="scientific">Flavonifractor plautii</name>
    <name type="common">Fusobacterium plautii</name>
    <dbReference type="NCBI Taxonomy" id="292800"/>
    <lineage>
        <taxon>Bacteria</taxon>
        <taxon>Bacillati</taxon>
        <taxon>Bacillota</taxon>
        <taxon>Clostridia</taxon>
        <taxon>Eubacteriales</taxon>
        <taxon>Oscillospiraceae</taxon>
        <taxon>Flavonifractor</taxon>
    </lineage>
</organism>
<accession>A0A6I2RPT6</accession>
<comment type="caution">
    <text evidence="2">The sequence shown here is derived from an EMBL/GenBank/DDBJ whole genome shotgun (WGS) entry which is preliminary data.</text>
</comment>
<evidence type="ECO:0000313" key="2">
    <source>
        <dbReference type="EMBL" id="MSB51147.1"/>
    </source>
</evidence>
<reference evidence="2 3" key="1">
    <citation type="journal article" date="2019" name="Nat. Med.">
        <title>A library of human gut bacterial isolates paired with longitudinal multiomics data enables mechanistic microbiome research.</title>
        <authorList>
            <person name="Poyet M."/>
            <person name="Groussin M."/>
            <person name="Gibbons S.M."/>
            <person name="Avila-Pacheco J."/>
            <person name="Jiang X."/>
            <person name="Kearney S.M."/>
            <person name="Perrotta A.R."/>
            <person name="Berdy B."/>
            <person name="Zhao S."/>
            <person name="Lieberman T.D."/>
            <person name="Swanson P.K."/>
            <person name="Smith M."/>
            <person name="Roesemann S."/>
            <person name="Alexander J.E."/>
            <person name="Rich S.A."/>
            <person name="Livny J."/>
            <person name="Vlamakis H."/>
            <person name="Clish C."/>
            <person name="Bullock K."/>
            <person name="Deik A."/>
            <person name="Scott J."/>
            <person name="Pierce K.A."/>
            <person name="Xavier R.J."/>
            <person name="Alm E.J."/>
        </authorList>
    </citation>
    <scope>NUCLEOTIDE SEQUENCE [LARGE SCALE GENOMIC DNA]</scope>
    <source>
        <strain evidence="2 3">BIOML-A5</strain>
    </source>
</reference>
<gene>
    <name evidence="2" type="ORF">GKE90_21085</name>
</gene>
<sequence>MSYDAQKVTYQEVTIFDRPALFTECRIDRATVPEGVYRYELRHGDEDWGEPRELARNLMVNFYGTVLTREPFQLPIDGWIPLESGSLSFQDGGCRTLAEFQEKYPASDKDVIDFYSVNEPALHALYFSRSEEQDKSAGCVGHLRGDFGSGKQFYTTWWPHQQDALNTPEFKADIDRTVNWLREQPGSPLRDFDSMKRYCNRYEQICAIKGALLPSCGFMAKTQRYVYMLRCTPVKGDYQFYIYCYQRKPFEKAQKEQQKNDRLAVKKRAEPER</sequence>
<feature type="domain" description="Large polyvalent protein associated" evidence="1">
    <location>
        <begin position="7"/>
        <end position="102"/>
    </location>
</feature>
<dbReference type="EMBL" id="WKPO01000058">
    <property type="protein sequence ID" value="MSB51147.1"/>
    <property type="molecule type" value="Genomic_DNA"/>
</dbReference>
<dbReference type="RefSeq" id="WP_154250987.1">
    <property type="nucleotide sequence ID" value="NZ_WKPO01000058.1"/>
</dbReference>
<dbReference type="AlphaFoldDB" id="A0A6I2RPT6"/>
<evidence type="ECO:0000259" key="1">
    <source>
        <dbReference type="Pfam" id="PF18843"/>
    </source>
</evidence>
<evidence type="ECO:0000313" key="3">
    <source>
        <dbReference type="Proteomes" id="UP000429811"/>
    </source>
</evidence>